<evidence type="ECO:0000256" key="1">
    <source>
        <dbReference type="ARBA" id="ARBA00006518"/>
    </source>
</evidence>
<dbReference type="GO" id="GO:0006893">
    <property type="term" value="P:Golgi to plasma membrane transport"/>
    <property type="evidence" value="ECO:0007669"/>
    <property type="project" value="TreeGrafter"/>
</dbReference>
<evidence type="ECO:0000313" key="8">
    <source>
        <dbReference type="EMBL" id="CAH0393493.1"/>
    </source>
</evidence>
<sequence>MATIRHSLHQEILQPLDERLLAYVQVNKALKKKNKPSYLVVSVTKDPPTVAYIHQVKKSDKYTLKKKQSWPLNALKAVDGKSSTTETLDFDLHLDKIYKWTAENGQERKNFITVLYKESSNFPSKDRPVFIKVPKEWITTEMLDVPVSNGAVPMEVSADAEDYQALSEKEEADLQQLMSQCGFAVSNAEQFIDTLAKHLSILDGENVQSVLASEQQVAALMRQIDTALEQVSKVEAQLQSYDDVLCHIRTAMDKMEEKNTLIAIANKNNHKLLMELENIVHELELPSKHQIALTDADLTSPQSLQDAITAAKALQKVMNAKIHPGLLQLAAVQDQKKRFEKWKTKFSQILSHHLNNMFIYLGNDPGEFRAMIGPDLVLPKHTAMHRELSAYTELMHWCKAMDRKAFNSLTKVYTNSISKLYERDVKQFLEDARQRVAAGQSKMGGSKEDVASKPWLSVSVSSKSQPSASLLGVDRELWAQEVSPAERLRFDQVFERVLSELEPVCLSEQNFCVHFFELGIQKLRMSQSQSEDALSAKKDDPKTPSTPQKKIEKQMHEEVRKMMAEIFNCIEPEILNFLNHHEKIDPVFRMYGLVRLSQHVMSAQDTGSFLSMTFGTILVQVKRNYDRYMQTQLNSIQDCRPVRKGKCGILPFVYNFEEFARTTEQIFKDTERRADLDKWYIKLVGAIFEAIPIVAADHPKTPPEVIKMENFHHLYDLLSRLKIGVLDSQRKEAKVKYNEALKAYVTRYFGRPLEKLNLFFEGVQAKVAQGVKESEISYQMAFSKQELRKVVKEYPGKEVHRGLEQLYRKVEKHLCEEENLLQVVWRAMQEEFIVQYKHIDDMIQRCYPGSMVTLDFTIDNILQFFSEIARSH</sequence>
<organism evidence="8 9">
    <name type="scientific">Bemisia tabaci</name>
    <name type="common">Sweetpotato whitefly</name>
    <name type="synonym">Aleurodes tabaci</name>
    <dbReference type="NCBI Taxonomy" id="7038"/>
    <lineage>
        <taxon>Eukaryota</taxon>
        <taxon>Metazoa</taxon>
        <taxon>Ecdysozoa</taxon>
        <taxon>Arthropoda</taxon>
        <taxon>Hexapoda</taxon>
        <taxon>Insecta</taxon>
        <taxon>Pterygota</taxon>
        <taxon>Neoptera</taxon>
        <taxon>Paraneoptera</taxon>
        <taxon>Hemiptera</taxon>
        <taxon>Sternorrhyncha</taxon>
        <taxon>Aleyrodoidea</taxon>
        <taxon>Aleyrodidae</taxon>
        <taxon>Aleyrodinae</taxon>
        <taxon>Bemisia</taxon>
    </lineage>
</organism>
<keyword evidence="3" id="KW-0268">Exocytosis</keyword>
<dbReference type="Gene3D" id="2.30.29.90">
    <property type="match status" value="1"/>
</dbReference>
<dbReference type="GO" id="GO:0005886">
    <property type="term" value="C:plasma membrane"/>
    <property type="evidence" value="ECO:0007669"/>
    <property type="project" value="TreeGrafter"/>
</dbReference>
<keyword evidence="9" id="KW-1185">Reference proteome</keyword>
<feature type="domain" description="Exocyst complex component Sec3 PIP2-binding N-terminal" evidence="7">
    <location>
        <begin position="32"/>
        <end position="122"/>
    </location>
</feature>
<evidence type="ECO:0000313" key="9">
    <source>
        <dbReference type="Proteomes" id="UP001152759"/>
    </source>
</evidence>
<evidence type="ECO:0000256" key="2">
    <source>
        <dbReference type="ARBA" id="ARBA00022448"/>
    </source>
</evidence>
<comment type="similarity">
    <text evidence="1">Belongs to the SEC3 family.</text>
</comment>
<feature type="region of interest" description="Disordered" evidence="6">
    <location>
        <begin position="529"/>
        <end position="552"/>
    </location>
</feature>
<evidence type="ECO:0000256" key="5">
    <source>
        <dbReference type="SAM" id="Coils"/>
    </source>
</evidence>
<dbReference type="Proteomes" id="UP001152759">
    <property type="component" value="Chromosome 7"/>
</dbReference>
<dbReference type="InterPro" id="IPR019160">
    <property type="entry name" value="Sec3_CC"/>
</dbReference>
<dbReference type="SMART" id="SM01313">
    <property type="entry name" value="Sec3-PIP2_bind"/>
    <property type="match status" value="1"/>
</dbReference>
<dbReference type="InterPro" id="IPR028258">
    <property type="entry name" value="Sec3-PIP2_bind"/>
</dbReference>
<evidence type="ECO:0000256" key="4">
    <source>
        <dbReference type="ARBA" id="ARBA00023054"/>
    </source>
</evidence>
<proteinExistence type="inferred from homology"/>
<name>A0A9P0AIC8_BEMTA</name>
<dbReference type="PANTHER" id="PTHR16092">
    <property type="entry name" value="SEC3/SYNTAXIN-RELATED"/>
    <property type="match status" value="1"/>
</dbReference>
<evidence type="ECO:0000259" key="7">
    <source>
        <dbReference type="SMART" id="SM01313"/>
    </source>
</evidence>
<dbReference type="InterPro" id="IPR048628">
    <property type="entry name" value="Sec3_C"/>
</dbReference>
<dbReference type="EMBL" id="OU963868">
    <property type="protein sequence ID" value="CAH0393493.1"/>
    <property type="molecule type" value="Genomic_DNA"/>
</dbReference>
<reference evidence="8" key="1">
    <citation type="submission" date="2021-12" db="EMBL/GenBank/DDBJ databases">
        <authorList>
            <person name="King R."/>
        </authorList>
    </citation>
    <scope>NUCLEOTIDE SEQUENCE</scope>
</reference>
<dbReference type="AlphaFoldDB" id="A0A9P0AIC8"/>
<dbReference type="GO" id="GO:0006887">
    <property type="term" value="P:exocytosis"/>
    <property type="evidence" value="ECO:0007669"/>
    <property type="project" value="UniProtKB-KW"/>
</dbReference>
<gene>
    <name evidence="8" type="ORF">BEMITA_LOCUS11888</name>
</gene>
<dbReference type="GO" id="GO:0000145">
    <property type="term" value="C:exocyst"/>
    <property type="evidence" value="ECO:0007669"/>
    <property type="project" value="InterPro"/>
</dbReference>
<evidence type="ECO:0000256" key="3">
    <source>
        <dbReference type="ARBA" id="ARBA00022483"/>
    </source>
</evidence>
<keyword evidence="2" id="KW-0813">Transport</keyword>
<dbReference type="CDD" id="cd14683">
    <property type="entry name" value="PH-EXOC1"/>
    <property type="match status" value="1"/>
</dbReference>
<evidence type="ECO:0000256" key="6">
    <source>
        <dbReference type="SAM" id="MobiDB-lite"/>
    </source>
</evidence>
<dbReference type="Pfam" id="PF20654">
    <property type="entry name" value="Sec3_C-term"/>
    <property type="match status" value="1"/>
</dbReference>
<feature type="coiled-coil region" evidence="5">
    <location>
        <begin position="210"/>
        <end position="244"/>
    </location>
</feature>
<protein>
    <recommendedName>
        <fullName evidence="7">Exocyst complex component Sec3 PIP2-binding N-terminal domain-containing protein</fullName>
    </recommendedName>
</protein>
<dbReference type="Pfam" id="PF15277">
    <property type="entry name" value="Sec3-PIP2_bind"/>
    <property type="match status" value="1"/>
</dbReference>
<keyword evidence="4 5" id="KW-0175">Coiled coil</keyword>
<dbReference type="GO" id="GO:0005546">
    <property type="term" value="F:phosphatidylinositol-4,5-bisphosphate binding"/>
    <property type="evidence" value="ECO:0007669"/>
    <property type="project" value="TreeGrafter"/>
</dbReference>
<dbReference type="Pfam" id="PF09763">
    <property type="entry name" value="Sec3_CC"/>
    <property type="match status" value="1"/>
</dbReference>
<dbReference type="PANTHER" id="PTHR16092:SF14">
    <property type="entry name" value="EXOCYST COMPLEX COMPONENT 1 ISOFORM X1"/>
    <property type="match status" value="1"/>
</dbReference>
<accession>A0A9P0AIC8</accession>